<proteinExistence type="predicted"/>
<dbReference type="InterPro" id="IPR029063">
    <property type="entry name" value="SAM-dependent_MTases_sf"/>
</dbReference>
<dbReference type="GO" id="GO:0070042">
    <property type="term" value="F:rRNA (uridine-N3-)-methyltransferase activity"/>
    <property type="evidence" value="ECO:0007669"/>
    <property type="project" value="InterPro"/>
</dbReference>
<dbReference type="EMBL" id="HBHK01005767">
    <property type="protein sequence ID" value="CAD9671060.1"/>
    <property type="molecule type" value="Transcribed_RNA"/>
</dbReference>
<feature type="compositionally biased region" description="Basic residues" evidence="1">
    <location>
        <begin position="341"/>
        <end position="358"/>
    </location>
</feature>
<organism evidence="4">
    <name type="scientific">Mucochytrium quahogii</name>
    <dbReference type="NCBI Taxonomy" id="96639"/>
    <lineage>
        <taxon>Eukaryota</taxon>
        <taxon>Sar</taxon>
        <taxon>Stramenopiles</taxon>
        <taxon>Bigyra</taxon>
        <taxon>Labyrinthulomycetes</taxon>
        <taxon>Thraustochytrida</taxon>
        <taxon>Thraustochytriidae</taxon>
        <taxon>Mucochytrium</taxon>
    </lineage>
</organism>
<reference evidence="4" key="1">
    <citation type="submission" date="2021-01" db="EMBL/GenBank/DDBJ databases">
        <authorList>
            <person name="Corre E."/>
            <person name="Pelletier E."/>
            <person name="Niang G."/>
            <person name="Scheremetjew M."/>
            <person name="Finn R."/>
            <person name="Kale V."/>
            <person name="Holt S."/>
            <person name="Cochrane G."/>
            <person name="Meng A."/>
            <person name="Brown T."/>
            <person name="Cohen L."/>
        </authorList>
    </citation>
    <scope>NUCLEOTIDE SEQUENCE</scope>
    <source>
        <strain evidence="4">NY070348D</strain>
    </source>
</reference>
<dbReference type="GO" id="GO:0070475">
    <property type="term" value="P:rRNA base methylation"/>
    <property type="evidence" value="ECO:0007669"/>
    <property type="project" value="InterPro"/>
</dbReference>
<dbReference type="EMBL" id="HBHK01005763">
    <property type="protein sequence ID" value="CAD9671051.1"/>
    <property type="molecule type" value="Transcribed_RNA"/>
</dbReference>
<protein>
    <recommendedName>
        <fullName evidence="2">25S rRNA (uridine-N(3))-methyltransferase BMT5-like domain-containing protein</fullName>
    </recommendedName>
</protein>
<dbReference type="SUPFAM" id="SSF53335">
    <property type="entry name" value="S-adenosyl-L-methionine-dependent methyltransferases"/>
    <property type="match status" value="1"/>
</dbReference>
<dbReference type="Pfam" id="PF10354">
    <property type="entry name" value="BMT5-like"/>
    <property type="match status" value="1"/>
</dbReference>
<evidence type="ECO:0000259" key="2">
    <source>
        <dbReference type="Pfam" id="PF10354"/>
    </source>
</evidence>
<dbReference type="InterPro" id="IPR019446">
    <property type="entry name" value="BMT5-like"/>
</dbReference>
<gene>
    <name evidence="3" type="ORF">QSP1433_LOCUS3399</name>
    <name evidence="4" type="ORF">QSP1433_LOCUS3402</name>
</gene>
<evidence type="ECO:0000256" key="1">
    <source>
        <dbReference type="SAM" id="MobiDB-lite"/>
    </source>
</evidence>
<dbReference type="PANTHER" id="PTHR11538">
    <property type="entry name" value="PHENYLALANYL-TRNA SYNTHETASE"/>
    <property type="match status" value="1"/>
</dbReference>
<evidence type="ECO:0000313" key="4">
    <source>
        <dbReference type="EMBL" id="CAD9671060.1"/>
    </source>
</evidence>
<sequence length="358" mass="40546">MMVGDESMEELRPTQDLWVLPETALCALKGCVPCSYKIILTAPQKLDGEKVQPPCRLNVRPELCPRQSGKVEQQSWYSPGQKVLVVGDGDFTFSLALAKSIGEKAQITCTSYQSEQDVKRIYKDASKTLEALGLFDGAKVYHDVDATDLDKTLVQAHKVERNSFDRIIFNFPCVADAIGKDGQSEQLEENKLLISNFLKSASSDIIVEGGEIHIVHKTKQPFSWWEIPKMECNEYTCVRNVVFDRSLYPGYIPRKVGENKSFPVFDAVVHCFRRKGCEGTAKIESEDVACLITPSLLKEYSLIKLTPRRIRQFVSLLQLPAKHDKKRDFSDFSRPGPSKPQTKKQKRREKKRAGNKKK</sequence>
<name>A0A7S2RH95_9STRA</name>
<dbReference type="GO" id="GO:0005737">
    <property type="term" value="C:cytoplasm"/>
    <property type="evidence" value="ECO:0007669"/>
    <property type="project" value="TreeGrafter"/>
</dbReference>
<dbReference type="PANTHER" id="PTHR11538:SF104">
    <property type="entry name" value="25S RRNA (URIDINE-N(3))-METHYLTRANSFERASE BMT5-LIKE DOMAIN-CONTAINING PROTEIN"/>
    <property type="match status" value="1"/>
</dbReference>
<accession>A0A7S2RH95</accession>
<dbReference type="AlphaFoldDB" id="A0A7S2RH95"/>
<feature type="domain" description="25S rRNA (uridine-N(3))-methyltransferase BMT5-like" evidence="2">
    <location>
        <begin position="84"/>
        <end position="253"/>
    </location>
</feature>
<evidence type="ECO:0000313" key="3">
    <source>
        <dbReference type="EMBL" id="CAD9671051.1"/>
    </source>
</evidence>
<feature type="region of interest" description="Disordered" evidence="1">
    <location>
        <begin position="323"/>
        <end position="358"/>
    </location>
</feature>